<dbReference type="InterPro" id="IPR014582">
    <property type="entry name" value="UCP033535_lipo"/>
</dbReference>
<keyword evidence="2" id="KW-1185">Reference proteome</keyword>
<keyword evidence="1" id="KW-0449">Lipoprotein</keyword>
<dbReference type="Pfam" id="PF10054">
    <property type="entry name" value="DUF2291"/>
    <property type="match status" value="1"/>
</dbReference>
<dbReference type="Proteomes" id="UP000245489">
    <property type="component" value="Unassembled WGS sequence"/>
</dbReference>
<proteinExistence type="predicted"/>
<evidence type="ECO:0000313" key="2">
    <source>
        <dbReference type="Proteomes" id="UP000245489"/>
    </source>
</evidence>
<dbReference type="SUPFAM" id="SSF141318">
    <property type="entry name" value="TM0957-like"/>
    <property type="match status" value="1"/>
</dbReference>
<gene>
    <name evidence="1" type="ORF">LV89_01430</name>
</gene>
<protein>
    <submittedName>
        <fullName evidence="1">Putative lipoprotein DUF2291</fullName>
    </submittedName>
</protein>
<accession>A0A316ED31</accession>
<dbReference type="EMBL" id="QGGO01000006">
    <property type="protein sequence ID" value="PWK27539.1"/>
    <property type="molecule type" value="Genomic_DNA"/>
</dbReference>
<dbReference type="AlphaFoldDB" id="A0A316ED31"/>
<dbReference type="RefSeq" id="WP_109742195.1">
    <property type="nucleotide sequence ID" value="NZ_QGGO01000006.1"/>
</dbReference>
<dbReference type="InterPro" id="IPR036215">
    <property type="entry name" value="TM0957-like_sf"/>
</dbReference>
<dbReference type="Gene3D" id="1.10.10.1260">
    <property type="entry name" value="Envelope glycoprotein gp160, DUF2291, helical domain"/>
    <property type="match status" value="1"/>
</dbReference>
<dbReference type="OrthoDB" id="1425705at2"/>
<comment type="caution">
    <text evidence="1">The sequence shown here is derived from an EMBL/GenBank/DDBJ whole genome shotgun (WGS) entry which is preliminary data.</text>
</comment>
<name>A0A316ED31_9BACT</name>
<evidence type="ECO:0000313" key="1">
    <source>
        <dbReference type="EMBL" id="PWK27539.1"/>
    </source>
</evidence>
<dbReference type="Gene3D" id="2.40.50.420">
    <property type="entry name" value="Envelope glycoprotein gp160, DUF2291, alpha/beta domain"/>
    <property type="match status" value="1"/>
</dbReference>
<sequence>MNKILKNILGIIVLGVVAYNSVYFKKLDEVKKGNGKNTLDAKAYANSFYQDKILPNSNKAIAINELTEKLKSNPEETFKQFAHSLGIGNIRYFLIKATGNVTKINENTIDIEVDGKPYSVATEFIFGNAVRDASGIITMTTFDNTMDFNNVSSELNEIIRNKVVPNLKKKATLGSQISLVGAVELNQKHLKLNEIEVIPVSLNDK</sequence>
<organism evidence="1 2">
    <name type="scientific">Arcicella aurantiaca</name>
    <dbReference type="NCBI Taxonomy" id="591202"/>
    <lineage>
        <taxon>Bacteria</taxon>
        <taxon>Pseudomonadati</taxon>
        <taxon>Bacteroidota</taxon>
        <taxon>Cytophagia</taxon>
        <taxon>Cytophagales</taxon>
        <taxon>Flectobacillaceae</taxon>
        <taxon>Arcicella</taxon>
    </lineage>
</organism>
<reference evidence="1 2" key="1">
    <citation type="submission" date="2018-05" db="EMBL/GenBank/DDBJ databases">
        <title>Genomic Encyclopedia of Archaeal and Bacterial Type Strains, Phase II (KMG-II): from individual species to whole genera.</title>
        <authorList>
            <person name="Goeker M."/>
        </authorList>
    </citation>
    <scope>NUCLEOTIDE SEQUENCE [LARGE SCALE GENOMIC DNA]</scope>
    <source>
        <strain evidence="1 2">DSM 22214</strain>
    </source>
</reference>